<feature type="transmembrane region" description="Helical" evidence="1">
    <location>
        <begin position="71"/>
        <end position="93"/>
    </location>
</feature>
<dbReference type="EMBL" id="CASHTH010002813">
    <property type="protein sequence ID" value="CAI8035620.1"/>
    <property type="molecule type" value="Genomic_DNA"/>
</dbReference>
<keyword evidence="1" id="KW-1133">Transmembrane helix</keyword>
<name>A0AA35X2I1_GEOBA</name>
<feature type="transmembrane region" description="Helical" evidence="1">
    <location>
        <begin position="105"/>
        <end position="128"/>
    </location>
</feature>
<evidence type="ECO:0000256" key="1">
    <source>
        <dbReference type="SAM" id="Phobius"/>
    </source>
</evidence>
<protein>
    <recommendedName>
        <fullName evidence="4">MARVEL domain-containing protein</fullName>
    </recommendedName>
</protein>
<organism evidence="2 3">
    <name type="scientific">Geodia barretti</name>
    <name type="common">Barrett's horny sponge</name>
    <dbReference type="NCBI Taxonomy" id="519541"/>
    <lineage>
        <taxon>Eukaryota</taxon>
        <taxon>Metazoa</taxon>
        <taxon>Porifera</taxon>
        <taxon>Demospongiae</taxon>
        <taxon>Heteroscleromorpha</taxon>
        <taxon>Tetractinellida</taxon>
        <taxon>Astrophorina</taxon>
        <taxon>Geodiidae</taxon>
        <taxon>Geodia</taxon>
    </lineage>
</organism>
<feature type="transmembrane region" description="Helical" evidence="1">
    <location>
        <begin position="179"/>
        <end position="200"/>
    </location>
</feature>
<dbReference type="Proteomes" id="UP001174909">
    <property type="component" value="Unassembled WGS sequence"/>
</dbReference>
<dbReference type="AlphaFoldDB" id="A0AA35X2I1"/>
<comment type="caution">
    <text evidence="2">The sequence shown here is derived from an EMBL/GenBank/DDBJ whole genome shotgun (WGS) entry which is preliminary data.</text>
</comment>
<accession>A0AA35X2I1</accession>
<evidence type="ECO:0000313" key="3">
    <source>
        <dbReference type="Proteomes" id="UP001174909"/>
    </source>
</evidence>
<feature type="transmembrane region" description="Helical" evidence="1">
    <location>
        <begin position="12"/>
        <end position="33"/>
    </location>
</feature>
<evidence type="ECO:0008006" key="4">
    <source>
        <dbReference type="Google" id="ProtNLM"/>
    </source>
</evidence>
<reference evidence="2" key="1">
    <citation type="submission" date="2023-03" db="EMBL/GenBank/DDBJ databases">
        <authorList>
            <person name="Steffen K."/>
            <person name="Cardenas P."/>
        </authorList>
    </citation>
    <scope>NUCLEOTIDE SEQUENCE</scope>
</reference>
<keyword evidence="3" id="KW-1185">Reference proteome</keyword>
<gene>
    <name evidence="2" type="ORF">GBAR_LOCUS19961</name>
</gene>
<proteinExistence type="predicted"/>
<keyword evidence="1" id="KW-0472">Membrane</keyword>
<keyword evidence="1" id="KW-0812">Transmembrane</keyword>
<evidence type="ECO:0000313" key="2">
    <source>
        <dbReference type="EMBL" id="CAI8035620.1"/>
    </source>
</evidence>
<sequence>MFCTTWRGIIEIIARAAVMVVAVISFLLSPIHIRTIQSNQYLDLILMAPATTSPIPETQALIRGSVNVAGFMIFLSIVCFIVQIPTIVGRFILKGGTALIFVLHVVDAVASGVLAVFFLCGAIAAGAYGGQWGEPPQICTEGFIDQIKKTLDDLGVSSSGITFSCNEGTLAAQLGGLSVVGLVGGGLTIFLAVWTVYALYAKWDYASNVYKEDVEDNVNGI</sequence>